<dbReference type="AlphaFoldDB" id="A0A3Q7JCF5"/>
<dbReference type="PaxDb" id="4081-Solyc12g062170.1.1"/>
<evidence type="ECO:0000313" key="1">
    <source>
        <dbReference type="EnsemblPlants" id="Solyc12g062170.1.1.1"/>
    </source>
</evidence>
<protein>
    <submittedName>
        <fullName evidence="1">Uncharacterized protein</fullName>
    </submittedName>
</protein>
<sequence length="106" mass="12311">MKDVGRVEYLCLNFNNYGLVLGITAKISDEFQSEENHSLDCDEEDFEFSLASKNSDNSIEKFIYDTPTRFQQPIFPLFNRNLLLSDLDLNDKLIPLKKLDLEKNKS</sequence>
<reference evidence="1" key="2">
    <citation type="submission" date="2019-01" db="UniProtKB">
        <authorList>
            <consortium name="EnsemblPlants"/>
        </authorList>
    </citation>
    <scope>IDENTIFICATION</scope>
    <source>
        <strain evidence="1">cv. Heinz 1706</strain>
    </source>
</reference>
<dbReference type="InParanoid" id="A0A3Q7JCF5"/>
<reference evidence="1" key="1">
    <citation type="journal article" date="2012" name="Nature">
        <title>The tomato genome sequence provides insights into fleshy fruit evolution.</title>
        <authorList>
            <consortium name="Tomato Genome Consortium"/>
        </authorList>
    </citation>
    <scope>NUCLEOTIDE SEQUENCE [LARGE SCALE GENOMIC DNA]</scope>
    <source>
        <strain evidence="1">cv. Heinz 1706</strain>
    </source>
</reference>
<name>A0A3Q7JCF5_SOLLC</name>
<evidence type="ECO:0000313" key="2">
    <source>
        <dbReference type="Proteomes" id="UP000004994"/>
    </source>
</evidence>
<proteinExistence type="predicted"/>
<keyword evidence="2" id="KW-1185">Reference proteome</keyword>
<dbReference type="Proteomes" id="UP000004994">
    <property type="component" value="Chromosome 12"/>
</dbReference>
<accession>A0A3Q7JCF5</accession>
<dbReference type="Gramene" id="Solyc12g062170.1.1">
    <property type="protein sequence ID" value="Solyc12g062170.1.1.1"/>
    <property type="gene ID" value="Solyc12g062170.1"/>
</dbReference>
<organism evidence="1">
    <name type="scientific">Solanum lycopersicum</name>
    <name type="common">Tomato</name>
    <name type="synonym">Lycopersicon esculentum</name>
    <dbReference type="NCBI Taxonomy" id="4081"/>
    <lineage>
        <taxon>Eukaryota</taxon>
        <taxon>Viridiplantae</taxon>
        <taxon>Streptophyta</taxon>
        <taxon>Embryophyta</taxon>
        <taxon>Tracheophyta</taxon>
        <taxon>Spermatophyta</taxon>
        <taxon>Magnoliopsida</taxon>
        <taxon>eudicotyledons</taxon>
        <taxon>Gunneridae</taxon>
        <taxon>Pentapetalae</taxon>
        <taxon>asterids</taxon>
        <taxon>lamiids</taxon>
        <taxon>Solanales</taxon>
        <taxon>Solanaceae</taxon>
        <taxon>Solanoideae</taxon>
        <taxon>Solaneae</taxon>
        <taxon>Solanum</taxon>
        <taxon>Solanum subgen. Lycopersicon</taxon>
    </lineage>
</organism>
<dbReference type="EnsemblPlants" id="Solyc12g062170.1.1">
    <property type="protein sequence ID" value="Solyc12g062170.1.1.1"/>
    <property type="gene ID" value="Solyc12g062170.1"/>
</dbReference>